<dbReference type="InterPro" id="IPR014030">
    <property type="entry name" value="Ketoacyl_synth_N"/>
</dbReference>
<feature type="active site" description="Proton donor; for dehydratase activity" evidence="5">
    <location>
        <position position="2047"/>
    </location>
</feature>
<dbReference type="CDD" id="cd00833">
    <property type="entry name" value="PKS"/>
    <property type="match status" value="3"/>
</dbReference>
<evidence type="ECO:0000256" key="3">
    <source>
        <dbReference type="ARBA" id="ARBA00022679"/>
    </source>
</evidence>
<dbReference type="InterPro" id="IPR042104">
    <property type="entry name" value="PKS_dehydratase_sf"/>
</dbReference>
<dbReference type="Pfam" id="PF14765">
    <property type="entry name" value="PS-DH"/>
    <property type="match status" value="2"/>
</dbReference>
<dbReference type="Pfam" id="PF00550">
    <property type="entry name" value="PP-binding"/>
    <property type="match status" value="3"/>
</dbReference>
<dbReference type="InterPro" id="IPR049552">
    <property type="entry name" value="PKS_DH_N"/>
</dbReference>
<evidence type="ECO:0000313" key="9">
    <source>
        <dbReference type="EMBL" id="MFC3890686.1"/>
    </source>
</evidence>
<dbReference type="SUPFAM" id="SSF55048">
    <property type="entry name" value="Probable ACP-binding domain of malonyl-CoA ACP transacylase"/>
    <property type="match status" value="3"/>
</dbReference>
<dbReference type="InterPro" id="IPR036291">
    <property type="entry name" value="NAD(P)-bd_dom_sf"/>
</dbReference>
<keyword evidence="3" id="KW-0808">Transferase</keyword>
<dbReference type="InterPro" id="IPR016039">
    <property type="entry name" value="Thiolase-like"/>
</dbReference>
<feature type="domain" description="Carrier" evidence="6">
    <location>
        <begin position="2529"/>
        <end position="2604"/>
    </location>
</feature>
<dbReference type="PROSITE" id="PS50075">
    <property type="entry name" value="CARRIER"/>
    <property type="match status" value="3"/>
</dbReference>
<keyword evidence="1" id="KW-0596">Phosphopantetheine</keyword>
<dbReference type="InterPro" id="IPR057326">
    <property type="entry name" value="KR_dom"/>
</dbReference>
<feature type="domain" description="PKS/mFAS DH" evidence="8">
    <location>
        <begin position="3515"/>
        <end position="3774"/>
    </location>
</feature>
<dbReference type="Gene3D" id="3.40.47.10">
    <property type="match status" value="3"/>
</dbReference>
<feature type="domain" description="PKS/mFAS DH" evidence="8">
    <location>
        <begin position="1864"/>
        <end position="2126"/>
    </location>
</feature>
<dbReference type="PROSITE" id="PS52019">
    <property type="entry name" value="PKS_MFAS_DH"/>
    <property type="match status" value="2"/>
</dbReference>
<name>A0ABV8BMB9_9PSEU</name>
<dbReference type="Pfam" id="PF21089">
    <property type="entry name" value="PKS_DH_N"/>
    <property type="match status" value="2"/>
</dbReference>
<evidence type="ECO:0000256" key="5">
    <source>
        <dbReference type="PROSITE-ProRule" id="PRU01363"/>
    </source>
</evidence>
<dbReference type="SUPFAM" id="SSF52151">
    <property type="entry name" value="FabD/lysophospholipase-like"/>
    <property type="match status" value="3"/>
</dbReference>
<evidence type="ECO:0000259" key="8">
    <source>
        <dbReference type="PROSITE" id="PS52019"/>
    </source>
</evidence>
<dbReference type="InterPro" id="IPR016035">
    <property type="entry name" value="Acyl_Trfase/lysoPLipase"/>
</dbReference>
<feature type="active site" description="Proton acceptor; for dehydratase activity" evidence="5">
    <location>
        <position position="1896"/>
    </location>
</feature>
<dbReference type="PROSITE" id="PS00012">
    <property type="entry name" value="PHOSPHOPANTETHEINE"/>
    <property type="match status" value="1"/>
</dbReference>
<dbReference type="PANTHER" id="PTHR43775:SF51">
    <property type="entry name" value="INACTIVE PHENOLPHTHIOCEROL SYNTHESIS POLYKETIDE SYNTHASE TYPE I PKS1-RELATED"/>
    <property type="match status" value="1"/>
</dbReference>
<dbReference type="SMART" id="SM01294">
    <property type="entry name" value="PKS_PP_betabranch"/>
    <property type="match status" value="1"/>
</dbReference>
<dbReference type="SMART" id="SM00827">
    <property type="entry name" value="PKS_AT"/>
    <property type="match status" value="3"/>
</dbReference>
<dbReference type="Gene3D" id="3.40.366.10">
    <property type="entry name" value="Malonyl-Coenzyme A Acyl Carrier Protein, domain 2"/>
    <property type="match status" value="3"/>
</dbReference>
<dbReference type="Pfam" id="PF02801">
    <property type="entry name" value="Ketoacyl-synt_C"/>
    <property type="match status" value="3"/>
</dbReference>
<dbReference type="InterPro" id="IPR050091">
    <property type="entry name" value="PKS_NRPS_Biosynth_Enz"/>
</dbReference>
<evidence type="ECO:0000259" key="7">
    <source>
        <dbReference type="PROSITE" id="PS52004"/>
    </source>
</evidence>
<dbReference type="Proteomes" id="UP001595690">
    <property type="component" value="Unassembled WGS sequence"/>
</dbReference>
<feature type="domain" description="Ketosynthase family 3 (KS3)" evidence="7">
    <location>
        <begin position="962"/>
        <end position="1385"/>
    </location>
</feature>
<dbReference type="SMART" id="SM00822">
    <property type="entry name" value="PKS_KR"/>
    <property type="match status" value="2"/>
</dbReference>
<dbReference type="Gene3D" id="3.30.70.3290">
    <property type="match status" value="3"/>
</dbReference>
<dbReference type="SUPFAM" id="SSF51735">
    <property type="entry name" value="NAD(P)-binding Rossmann-fold domains"/>
    <property type="match status" value="4"/>
</dbReference>
<feature type="active site" description="Proton acceptor; for dehydratase activity" evidence="5">
    <location>
        <position position="3546"/>
    </location>
</feature>
<reference evidence="10" key="1">
    <citation type="journal article" date="2019" name="Int. J. Syst. Evol. Microbiol.">
        <title>The Global Catalogue of Microorganisms (GCM) 10K type strain sequencing project: providing services to taxonomists for standard genome sequencing and annotation.</title>
        <authorList>
            <consortium name="The Broad Institute Genomics Platform"/>
            <consortium name="The Broad Institute Genome Sequencing Center for Infectious Disease"/>
            <person name="Wu L."/>
            <person name="Ma J."/>
        </authorList>
    </citation>
    <scope>NUCLEOTIDE SEQUENCE [LARGE SCALE GENOMIC DNA]</scope>
    <source>
        <strain evidence="10">CGMCC 4.7405</strain>
    </source>
</reference>
<evidence type="ECO:0000256" key="4">
    <source>
        <dbReference type="ARBA" id="ARBA00023315"/>
    </source>
</evidence>
<dbReference type="Pfam" id="PF22953">
    <property type="entry name" value="SpnB_Rossmann"/>
    <property type="match status" value="2"/>
</dbReference>
<dbReference type="Pfam" id="PF16197">
    <property type="entry name" value="KAsynt_C_assoc"/>
    <property type="match status" value="3"/>
</dbReference>
<feature type="active site" description="Proton donor; for dehydratase activity" evidence="5">
    <location>
        <position position="3698"/>
    </location>
</feature>
<feature type="domain" description="Carrier" evidence="6">
    <location>
        <begin position="874"/>
        <end position="949"/>
    </location>
</feature>
<dbReference type="InterPro" id="IPR014043">
    <property type="entry name" value="Acyl_transferase_dom"/>
</dbReference>
<accession>A0ABV8BMB9</accession>
<dbReference type="RefSeq" id="WP_382368982.1">
    <property type="nucleotide sequence ID" value="NZ_JBHRZI010000005.1"/>
</dbReference>
<dbReference type="Pfam" id="PF00698">
    <property type="entry name" value="Acyl_transf_1"/>
    <property type="match status" value="3"/>
</dbReference>
<dbReference type="InterPro" id="IPR020806">
    <property type="entry name" value="PKS_PP-bd"/>
</dbReference>
<dbReference type="InterPro" id="IPR032821">
    <property type="entry name" value="PKS_assoc"/>
</dbReference>
<dbReference type="SMART" id="SM00823">
    <property type="entry name" value="PKS_PP"/>
    <property type="match status" value="3"/>
</dbReference>
<feature type="region of interest" description="N-terminal hotdog fold" evidence="5">
    <location>
        <begin position="3515"/>
        <end position="3631"/>
    </location>
</feature>
<dbReference type="SUPFAM" id="SSF53901">
    <property type="entry name" value="Thiolase-like"/>
    <property type="match status" value="3"/>
</dbReference>
<evidence type="ECO:0000256" key="1">
    <source>
        <dbReference type="ARBA" id="ARBA00022450"/>
    </source>
</evidence>
<proteinExistence type="predicted"/>
<evidence type="ECO:0000256" key="2">
    <source>
        <dbReference type="ARBA" id="ARBA00022553"/>
    </source>
</evidence>
<evidence type="ECO:0000313" key="10">
    <source>
        <dbReference type="Proteomes" id="UP001595690"/>
    </source>
</evidence>
<dbReference type="InterPro" id="IPR001227">
    <property type="entry name" value="Ac_transferase_dom_sf"/>
</dbReference>
<dbReference type="InterPro" id="IPR055123">
    <property type="entry name" value="SpnB-like_Rossmann"/>
</dbReference>
<protein>
    <submittedName>
        <fullName evidence="9">SDR family NAD(P)-dependent oxidoreductase</fullName>
    </submittedName>
</protein>
<dbReference type="SUPFAM" id="SSF47336">
    <property type="entry name" value="ACP-like"/>
    <property type="match status" value="3"/>
</dbReference>
<dbReference type="Gene3D" id="1.10.1200.10">
    <property type="entry name" value="ACP-like"/>
    <property type="match status" value="3"/>
</dbReference>
<feature type="domain" description="Ketosynthase family 3 (KS3)" evidence="7">
    <location>
        <begin position="14"/>
        <end position="429"/>
    </location>
</feature>
<dbReference type="SMART" id="SM00825">
    <property type="entry name" value="PKS_KS"/>
    <property type="match status" value="3"/>
</dbReference>
<feature type="domain" description="Carrier" evidence="6">
    <location>
        <begin position="4204"/>
        <end position="4279"/>
    </location>
</feature>
<dbReference type="EMBL" id="JBHRZI010000005">
    <property type="protein sequence ID" value="MFC3890686.1"/>
    <property type="molecule type" value="Genomic_DNA"/>
</dbReference>
<dbReference type="Gene3D" id="3.40.50.720">
    <property type="entry name" value="NAD(P)-binding Rossmann-like Domain"/>
    <property type="match status" value="2"/>
</dbReference>
<dbReference type="PANTHER" id="PTHR43775">
    <property type="entry name" value="FATTY ACID SYNTHASE"/>
    <property type="match status" value="1"/>
</dbReference>
<evidence type="ECO:0000259" key="6">
    <source>
        <dbReference type="PROSITE" id="PS50075"/>
    </source>
</evidence>
<dbReference type="PROSITE" id="PS00606">
    <property type="entry name" value="KS3_1"/>
    <property type="match status" value="2"/>
</dbReference>
<dbReference type="CDD" id="cd08956">
    <property type="entry name" value="KR_3_FAS_SDR_x"/>
    <property type="match status" value="2"/>
</dbReference>
<comment type="caution">
    <text evidence="9">The sequence shown here is derived from an EMBL/GenBank/DDBJ whole genome shotgun (WGS) entry which is preliminary data.</text>
</comment>
<dbReference type="InterPro" id="IPR020807">
    <property type="entry name" value="PKS_DH"/>
</dbReference>
<dbReference type="PROSITE" id="PS52004">
    <property type="entry name" value="KS3_2"/>
    <property type="match status" value="3"/>
</dbReference>
<gene>
    <name evidence="9" type="ORF">ACFOWZ_04320</name>
</gene>
<dbReference type="InterPro" id="IPR016036">
    <property type="entry name" value="Malonyl_transacylase_ACP-bd"/>
</dbReference>
<keyword evidence="4" id="KW-0012">Acyltransferase</keyword>
<dbReference type="InterPro" id="IPR049551">
    <property type="entry name" value="PKS_DH_C"/>
</dbReference>
<feature type="region of interest" description="C-terminal hotdog fold" evidence="5">
    <location>
        <begin position="1988"/>
        <end position="2126"/>
    </location>
</feature>
<keyword evidence="2" id="KW-0597">Phosphoprotein</keyword>
<dbReference type="Pfam" id="PF08659">
    <property type="entry name" value="KR"/>
    <property type="match status" value="2"/>
</dbReference>
<dbReference type="SMART" id="SM00826">
    <property type="entry name" value="PKS_DH"/>
    <property type="match status" value="2"/>
</dbReference>
<dbReference type="Gene3D" id="3.10.129.110">
    <property type="entry name" value="Polyketide synthase dehydratase"/>
    <property type="match status" value="2"/>
</dbReference>
<organism evidence="9 10">
    <name type="scientific">Lentzea rhizosphaerae</name>
    <dbReference type="NCBI Taxonomy" id="2041025"/>
    <lineage>
        <taxon>Bacteria</taxon>
        <taxon>Bacillati</taxon>
        <taxon>Actinomycetota</taxon>
        <taxon>Actinomycetes</taxon>
        <taxon>Pseudonocardiales</taxon>
        <taxon>Pseudonocardiaceae</taxon>
        <taxon>Lentzea</taxon>
    </lineage>
</organism>
<dbReference type="InterPro" id="IPR006162">
    <property type="entry name" value="Ppantetheine_attach_site"/>
</dbReference>
<feature type="region of interest" description="C-terminal hotdog fold" evidence="5">
    <location>
        <begin position="3638"/>
        <end position="3774"/>
    </location>
</feature>
<keyword evidence="10" id="KW-1185">Reference proteome</keyword>
<dbReference type="Pfam" id="PF00109">
    <property type="entry name" value="ketoacyl-synt"/>
    <property type="match status" value="3"/>
</dbReference>
<dbReference type="InterPro" id="IPR009081">
    <property type="entry name" value="PP-bd_ACP"/>
</dbReference>
<dbReference type="InterPro" id="IPR013968">
    <property type="entry name" value="PKS_KR"/>
</dbReference>
<dbReference type="InterPro" id="IPR036736">
    <property type="entry name" value="ACP-like_sf"/>
</dbReference>
<dbReference type="InterPro" id="IPR018201">
    <property type="entry name" value="Ketoacyl_synth_AS"/>
</dbReference>
<dbReference type="InterPro" id="IPR049900">
    <property type="entry name" value="PKS_mFAS_DH"/>
</dbReference>
<dbReference type="InterPro" id="IPR014031">
    <property type="entry name" value="Ketoacyl_synth_C"/>
</dbReference>
<dbReference type="InterPro" id="IPR020841">
    <property type="entry name" value="PKS_Beta-ketoAc_synthase_dom"/>
</dbReference>
<sequence>MTSSQATTLSTPSTEPVAVIGIACRLPGAPDPAAFWELLRDGVDAVGDVPEGRWASVSGLPDPEGTVARGAFLDSVDGFDAEFFGVSPREAAATDPQQRLVLELVWEALEDARVVPSSLRDSATAVYVGAMRDDYAELAHATGDSAIGQHSNTGLHRGVIANRVSYVLGLRGASVVVDTAQSSSLVAVHLAAEAVRTGQASMAIAAGVQLNLLAESALATDRFGGLSPDGRCHTFDARANGFVRGEGAAVVVLKPLSAAVADGDEIYAVLTGSAVNNDGATEGLTVPSAAAQEAVVRAAHRRAGLDADDIGYVELHGTGTPVGDPVEAAALGAALGAERSRPLPVGSVKTNIGHLEAAAGIAGLLKVVLALRHRELPASLHFSEANPRIPLASLNLAVQVQHGAWDGPLAAGVSSFGMGGTNCHVVLVGASAVAARPDAVREAGTIAVPISGRTPDALRAQASRLAERPGSLVDLGYSAAVTRTHFAHRAVVVAPDRSTVDSALAAVANGLPHPAVVTGTARSGGVGMLFTGQGSQRAGMGAELSARHPVFAEVFARIVDRFDGLAEAIATGEGLDRTEFTQPALFAFEVAAHALLGSWGVRPDVLIGHSIGEVAAAHVAGVLSEDDACALVAARGKLMGALPDGGAMVAVGASEEAVRAELTDGVVIAAVNGRESVVVSGETAATLAVAERMRALGVRVKRLSVSHAFHSPLVDPMLDDFRAVVAGLEFRAPAVPVVSTVTGRIAEMTSPEYWVEQVREPVRLLDAVVTVTDDVSALVEIGPDAALTAMLPGCLPSSTQVRAIALQRADRQESVAAATALAGLHVHGVEVDWAAFYAGTGAVAVALPTYAFQRERYWIRATGTVGPVAATSAVDVSQLVRAHVAAVLGADDPSAVPATTPFRDLGFSSLMLEELRIALAGATGREFPSGVLFDHPTVQALTDHVAGASDVVVEQATRVDDGEPIAIVGMACRYPGGVASPQDLWRVVAQGVDAIGPFPVDRDWPADLHSTDPDASGKSAVREGGFLDGVADFDAAFFGISPREALAMDPQQRLLLELAWEAVERAGIEPDALRGTSTGVFVGATGSDYGPRMHEAPSHAEGHVLTGTAPSVLSGRLAYQLGLSGPALTIDTACSSSLVALHLAVRSLRSGESDAALAGGVAVMASPGMFLEFSRQHGLAADARCKSFSDNADGTAWAEGAGLLVLVRESDARRRGLPVLAVIRGSAINNDGASNGLTAPSGVAQQRVIRRALADAGLTTSDVDVVEAHGTGTALGDPVEAEALAAAYGPGRSTPLLLGSLKSNIGHAQAAAGVGGVIKLVEALRRGVVPATLHVDRPTSAVDWSAGVLELVTDRRGWPEVERPRRAAVSSFGISGTNAHLVLEQAEPVSSGPVVAAAGPIAGAAADTPGPIAGAAEPVVDTARPTAVSSPWVLSGKTPAAVSAMARALLDTDPDTHTDPGAVAATLAARTRFEHRAAVIASTPADRRAALAALAGGEDHPAVVRGSAAGKAKTAFLFTGQGAQRVGMGEELAAAFPVFAAAYDEAFTALDPHLERPLRDVVAQGLSDLLARTEFTQPALFAFEVAQARLLAAHGLLPELVAGHSVGEIAAAHVSGLLALEDAALLVAARGRLMQAATEGGAMVAVEASEEEVLPGLDDFEGRVVVAAVNGPRAVVLAGDAEAVHAAADIYAAKGRRTRALTVSHAFHSPHMDGVLAEFRSEVTGVRFGELTIPFVSTVTGALADTELSTPDYWVRQIRAGVRFHDAVLALAGAGARVFVEVGPDAVLAPLAAAALPEETPVFATSRAGRFEPETALLGLAAAHVHGAPFALPPTTPVDLPTYPFQRERFWLATTRAVAGGAAHPLLTTAVDLAESDDVVLTTTLTLADHPWLADHAIGGTVVVPGTALLEMAAAAGQRAGFDRVDELTLEAPLPLGAEAVTVQVTVSSGRLAVHSRTGDGTWTRHASGSLAEEARRTEALTEWPPPGEPMPLDDVYDRLADLGYEYGPAFRGLTALWVDGDDLHAEVRLPEPLRGEGYLAHPALLDAVLHPLVLLAADNPDQVKLPFSWTGASVVRTGASAYRARITRTGADSATIVLADSAGVPAGGVELALHPVRRGAPATGGLFALTWTEIPTATPVDTQVDVLDVEGGTPFAAATSVLAAVRDWLAADHPADTRLVVRTRNAAADDTATNLAAASAWGLVRTLQNEHPDRLVLLDGDADPAAVVATGEPQVAARDGVLRAPRLAKAEPTGTGPGLNGGTVLVTGGTGGLGALLARHLVTAHDVKSLVLTSRRGPSAPGAAELADELTALGATVRIEAVDVADRTALAALLDGITDLSAIVHTAGVVADGTATSLTDEQVAAVLAPKADAALLLHELTANRDLSAFVLYSSVSGLLGTAGQANYAAANTVLDALAAHRRAAGLPATSLAWGLWDDTAGMGAGLGEADLARWARAGFSPLPAARGLELFDAALAVDAAVVAPMQWASAGGDVAPVLRGLVRQVKRKAAGSAWASGMAGLPEAARLDAVRALVREQTAAALGHAAVHAVDPGKAFKEQGFDSLAGVDLRNRLVSVTGLKLSATAAFDHPSPDALAVHIASQLAADTTEKTVVRRPRTSDNDPIVIVGMACRFPGGVRSPEDLWDLVASGTDAISEFPSNRGWDVEALYHPDPEHTGTTYTRHGGFLHDADRFDAGFFGMSPREATATDPQQRLLLETAWETLEDAGIDPTSLRGSRTGVFAGVMYDDYASRLTAVPSEFEGFLLAGNTSSVISGRLAYTFGFEGPALTVDTACSSSLVALHLAAQALRNGECDLALAGGVTVMSGPSTFVEFSRQRGLSADGRCKSFSDDADGTGWSEGVGLLLVERLSDARAKGHRVLGVVRGTAVNSDGASNGLTAPNGPAQERVIRDALASAGLSIEDVDAVEAHGTGTRLGDPIEAQALMATYGRDRETPLYLGSLKSNIGHAQAAAGVGGVIKMLMAMRNGLLPKTLHVGAPSSHVDWTAGAVELLTEARQWSADRPLRAGVSSFGISGTNAHVILEAPAPVPARPAAERPAPAVVPWVVSARDAAGLADQAARLRDFVTAHPEADSVDIGWSLTKTRAALENRAVVVGADRAELVAGLDALATGQRLASVVTGGTAGRGRTAFLFTGQGSQRAGVGRELYASSPVFAAALDEIGTHLDDLLDRPLRTVMFAPENSADGALLGQTAFTQAAVFAVEVALFRFAEHHGLRPDFLIGHSVGEVAAAHVAGVLTLADACALVAARGRAMQGARRGGAMVAVEASEAEVLNVVTDRSGVDIAGINAPTATVISGDEAAVEALAEIFRGLGLRATRLRVSHAFHSSHMDGVLDQFRADIVDVVFHEQTIPIVSNVTGRVAEPGLLQDPDYWVGHVRKPVRFVDGVRTLEAEGVTEYVELGPDAVLTALVRQCVREEPGALVPLLRAGRSETTTAFTALATLHTRGVELDWGAFYPGADVVDLPSYAFRAKRHWLPEAGGTASAAALGVGDAGHPLLGAAVALPSGSVLLTGGLSLRRAPWLADHRVGGAVLVPGAALVEMVLRAGEEVGLPALAGLTLASPLVLPEEGVVEVQIAASPEDGSVTVHSRAAGGVWVLNAEGTLTADIPAPGEVPAVTGDEVAVDYDLLAERGYDYGPGFRGLRSLRRRDGELVAEVALPEALHADAGRFVLHPALLDAALHPVLFLGAEVLPFTFSGVAVFAPGATAAKAIVVTSGGGDGSLSASVTLVDAGGAPVAVIEDLLLRPRTATRIPEPGMHALTWRPVPTPAGPPPVIVTDLSTVEGSPASVALKVSGEAAASVHEVLAALRFWLTEDRFAGSRLAVVTRGAQVESSDPDGAAVWGLVRTAMTENPDRFALVDLEPGADDSGIAMALASGEPETAVRGDLLVPRLVPAVAEGDTPDWGRGPVLVTGATGALGAVVSRHLVTVHGVRELLLLSRRGATAPGAAELVAELTALGAEVTVLACDAADRAALASALEGRNVGAVVHTAGVLADGLLTALTPEQVDAVLAPKIAAARNLHELTLGHDLSAFVLYSSVAGLLGTSGQGNYAAGNAYLDALAAHRRALGLPATSMAWGLWADSSGMAGKLTDVDLRRLARAGLPPLTTEEAVRLFDLAVAGPEAVVSLTRFDITALRAQTGPRPAVLRDLVRDRTRRTRAVNAGGTTDPGSRLAALPPAERAAAVRELVNATAAEVLGHDDPASIDPARSFLEIGFDSLTSVELRNRLAAATGLRLPTTVVFDHPSPAAAAAHLDGLLASASAPPLLAELDRIAALLAVPSGDTAAAAERLRELADLAAGAVPGFQPEVPDTDLDTASDEELFALLDDLD</sequence>
<feature type="region of interest" description="N-terminal hotdog fold" evidence="5">
    <location>
        <begin position="1864"/>
        <end position="1978"/>
    </location>
</feature>
<feature type="domain" description="Ketosynthase family 3 (KS3)" evidence="7">
    <location>
        <begin position="2622"/>
        <end position="3045"/>
    </location>
</feature>